<evidence type="ECO:0000313" key="3">
    <source>
        <dbReference type="Proteomes" id="UP000095713"/>
    </source>
</evidence>
<feature type="transmembrane region" description="Helical" evidence="1">
    <location>
        <begin position="160"/>
        <end position="177"/>
    </location>
</feature>
<protein>
    <submittedName>
        <fullName evidence="2">Uncharacterized protein</fullName>
    </submittedName>
</protein>
<keyword evidence="1" id="KW-0472">Membrane</keyword>
<feature type="transmembrane region" description="Helical" evidence="1">
    <location>
        <begin position="24"/>
        <end position="42"/>
    </location>
</feature>
<gene>
    <name evidence="2" type="ORF">A8C32_03850</name>
</gene>
<proteinExistence type="predicted"/>
<name>A0A1E5TB33_9FLAO</name>
<dbReference type="AlphaFoldDB" id="A0A1E5TB33"/>
<keyword evidence="1" id="KW-0812">Transmembrane</keyword>
<evidence type="ECO:0000313" key="2">
    <source>
        <dbReference type="EMBL" id="OEK08593.1"/>
    </source>
</evidence>
<organism evidence="2 3">
    <name type="scientific">Flavivirga aquatica</name>
    <dbReference type="NCBI Taxonomy" id="1849968"/>
    <lineage>
        <taxon>Bacteria</taxon>
        <taxon>Pseudomonadati</taxon>
        <taxon>Bacteroidota</taxon>
        <taxon>Flavobacteriia</taxon>
        <taxon>Flavobacteriales</taxon>
        <taxon>Flavobacteriaceae</taxon>
        <taxon>Flavivirga</taxon>
    </lineage>
</organism>
<evidence type="ECO:0000256" key="1">
    <source>
        <dbReference type="SAM" id="Phobius"/>
    </source>
</evidence>
<keyword evidence="3" id="KW-1185">Reference proteome</keyword>
<dbReference type="RefSeq" id="WP_069830099.1">
    <property type="nucleotide sequence ID" value="NZ_MDJD01000034.1"/>
</dbReference>
<keyword evidence="1" id="KW-1133">Transmembrane helix</keyword>
<accession>A0A1E5TB33</accession>
<reference evidence="2 3" key="1">
    <citation type="submission" date="2016-05" db="EMBL/GenBank/DDBJ databases">
        <title>Draft Genome Sequence of Algibacter sp. Strain SK-16 Isolated from the Surface Water of Aburatsubo Inlet.</title>
        <authorList>
            <person name="Wong S.-K."/>
            <person name="Yoshizawa S."/>
            <person name="Nakajima Y."/>
            <person name="Ogura Y."/>
            <person name="Tetsuya H."/>
            <person name="Hamasaki K."/>
        </authorList>
    </citation>
    <scope>NUCLEOTIDE SEQUENCE [LARGE SCALE GENOMIC DNA]</scope>
    <source>
        <strain evidence="2 3">SK-16</strain>
    </source>
</reference>
<feature type="transmembrane region" description="Helical" evidence="1">
    <location>
        <begin position="126"/>
        <end position="148"/>
    </location>
</feature>
<dbReference type="EMBL" id="MDJD01000034">
    <property type="protein sequence ID" value="OEK08593.1"/>
    <property type="molecule type" value="Genomic_DNA"/>
</dbReference>
<dbReference type="OrthoDB" id="7857417at2"/>
<comment type="caution">
    <text evidence="2">The sequence shown here is derived from an EMBL/GenBank/DDBJ whole genome shotgun (WGS) entry which is preliminary data.</text>
</comment>
<dbReference type="Proteomes" id="UP000095713">
    <property type="component" value="Unassembled WGS sequence"/>
</dbReference>
<feature type="transmembrane region" description="Helical" evidence="1">
    <location>
        <begin position="95"/>
        <end position="114"/>
    </location>
</feature>
<sequence length="186" mass="21779">MNMYGVIERNNLYFIEDDNSYSEVFQYIKELWIFLILIFIAVKKKIFPYVIWSLLFLYLLFDDSLSLHENIGEYLSNYFEIQSGLGIRSVDFGELIVSFSVGISFTFFLVLGYLKSNKTIKKVFQHLSIFILLLAFFGVFIDILHVFFNDNNKLGLFEDGGEMIVMSIILAYVFNLLDKNFNLQLV</sequence>